<proteinExistence type="inferred from homology"/>
<dbReference type="HAMAP" id="MF_01849">
    <property type="entry name" value="RNA_methyltr_RlmN"/>
    <property type="match status" value="1"/>
</dbReference>
<dbReference type="PANTHER" id="PTHR30544">
    <property type="entry name" value="23S RRNA METHYLTRANSFERASE"/>
    <property type="match status" value="1"/>
</dbReference>
<dbReference type="InterPro" id="IPR007197">
    <property type="entry name" value="rSAM"/>
</dbReference>
<organism evidence="14">
    <name type="scientific">termite gut metagenome</name>
    <dbReference type="NCBI Taxonomy" id="433724"/>
    <lineage>
        <taxon>unclassified sequences</taxon>
        <taxon>metagenomes</taxon>
        <taxon>organismal metagenomes</taxon>
    </lineage>
</organism>
<dbReference type="InterPro" id="IPR048641">
    <property type="entry name" value="RlmN_N"/>
</dbReference>
<keyword evidence="4" id="KW-0963">Cytoplasm</keyword>
<dbReference type="SUPFAM" id="SSF102114">
    <property type="entry name" value="Radical SAM enzymes"/>
    <property type="match status" value="1"/>
</dbReference>
<protein>
    <submittedName>
        <fullName evidence="14">Dual-specificity RNA methyltransferase RlmN</fullName>
        <ecNumber evidence="14">2.1.1.192</ecNumber>
    </submittedName>
</protein>
<feature type="domain" description="Radical SAM core" evidence="13">
    <location>
        <begin position="106"/>
        <end position="334"/>
    </location>
</feature>
<evidence type="ECO:0000256" key="10">
    <source>
        <dbReference type="ARBA" id="ARBA00022723"/>
    </source>
</evidence>
<dbReference type="InterPro" id="IPR004383">
    <property type="entry name" value="rRNA_lsu_MTrfase_RlmN/Cfr"/>
</dbReference>
<evidence type="ECO:0000256" key="12">
    <source>
        <dbReference type="ARBA" id="ARBA00023014"/>
    </source>
</evidence>
<evidence type="ECO:0000256" key="7">
    <source>
        <dbReference type="ARBA" id="ARBA00022679"/>
    </source>
</evidence>
<dbReference type="GO" id="GO:0008173">
    <property type="term" value="F:RNA methyltransferase activity"/>
    <property type="evidence" value="ECO:0007669"/>
    <property type="project" value="InterPro"/>
</dbReference>
<dbReference type="Gene3D" id="3.20.20.70">
    <property type="entry name" value="Aldolase class I"/>
    <property type="match status" value="1"/>
</dbReference>
<dbReference type="InterPro" id="IPR058240">
    <property type="entry name" value="rSAM_sf"/>
</dbReference>
<evidence type="ECO:0000256" key="3">
    <source>
        <dbReference type="ARBA" id="ARBA00022485"/>
    </source>
</evidence>
<evidence type="ECO:0000256" key="1">
    <source>
        <dbReference type="ARBA" id="ARBA00001966"/>
    </source>
</evidence>
<gene>
    <name evidence="14" type="ORF">EZS27_023336</name>
</gene>
<dbReference type="GO" id="GO:0030488">
    <property type="term" value="P:tRNA methylation"/>
    <property type="evidence" value="ECO:0007669"/>
    <property type="project" value="InterPro"/>
</dbReference>
<dbReference type="InterPro" id="IPR013785">
    <property type="entry name" value="Aldolase_TIM"/>
</dbReference>
<keyword evidence="3" id="KW-0004">4Fe-4S</keyword>
<reference evidence="14" key="1">
    <citation type="submission" date="2019-03" db="EMBL/GenBank/DDBJ databases">
        <title>Single cell metagenomics reveals metabolic interactions within the superorganism composed of flagellate Streblomastix strix and complex community of Bacteroidetes bacteria on its surface.</title>
        <authorList>
            <person name="Treitli S.C."/>
            <person name="Kolisko M."/>
            <person name="Husnik F."/>
            <person name="Keeling P."/>
            <person name="Hampl V."/>
        </authorList>
    </citation>
    <scope>NUCLEOTIDE SEQUENCE</scope>
    <source>
        <strain evidence="14">STM</strain>
    </source>
</reference>
<dbReference type="SFLD" id="SFLDG01062">
    <property type="entry name" value="methyltransferase_(Class_A)"/>
    <property type="match status" value="1"/>
</dbReference>
<dbReference type="SFLD" id="SFLDS00029">
    <property type="entry name" value="Radical_SAM"/>
    <property type="match status" value="1"/>
</dbReference>
<dbReference type="AlphaFoldDB" id="A0A5J4R0T8"/>
<dbReference type="GO" id="GO:0005737">
    <property type="term" value="C:cytoplasm"/>
    <property type="evidence" value="ECO:0007669"/>
    <property type="project" value="UniProtKB-SubCell"/>
</dbReference>
<keyword evidence="12" id="KW-0411">Iron-sulfur</keyword>
<dbReference type="EMBL" id="SNRY01001946">
    <property type="protein sequence ID" value="KAA6327697.1"/>
    <property type="molecule type" value="Genomic_DNA"/>
</dbReference>
<dbReference type="PANTHER" id="PTHR30544:SF5">
    <property type="entry name" value="RADICAL SAM CORE DOMAIN-CONTAINING PROTEIN"/>
    <property type="match status" value="1"/>
</dbReference>
<keyword evidence="10" id="KW-0479">Metal-binding</keyword>
<comment type="subcellular location">
    <subcellularLocation>
        <location evidence="2">Cytoplasm</location>
    </subcellularLocation>
</comment>
<comment type="cofactor">
    <cofactor evidence="1">
        <name>[4Fe-4S] cluster</name>
        <dbReference type="ChEBI" id="CHEBI:49883"/>
    </cofactor>
</comment>
<dbReference type="Gene3D" id="1.10.150.530">
    <property type="match status" value="1"/>
</dbReference>
<evidence type="ECO:0000259" key="13">
    <source>
        <dbReference type="PROSITE" id="PS51918"/>
    </source>
</evidence>
<keyword evidence="9" id="KW-0819">tRNA processing</keyword>
<evidence type="ECO:0000256" key="6">
    <source>
        <dbReference type="ARBA" id="ARBA00022603"/>
    </source>
</evidence>
<dbReference type="InterPro" id="IPR040072">
    <property type="entry name" value="Methyltransferase_A"/>
</dbReference>
<evidence type="ECO:0000256" key="8">
    <source>
        <dbReference type="ARBA" id="ARBA00022691"/>
    </source>
</evidence>
<dbReference type="NCBIfam" id="TIGR00048">
    <property type="entry name" value="rRNA_mod_RlmN"/>
    <property type="match status" value="1"/>
</dbReference>
<evidence type="ECO:0000256" key="2">
    <source>
        <dbReference type="ARBA" id="ARBA00004496"/>
    </source>
</evidence>
<keyword evidence="6 14" id="KW-0489">Methyltransferase</keyword>
<dbReference type="GO" id="GO:0070475">
    <property type="term" value="P:rRNA base methylation"/>
    <property type="evidence" value="ECO:0007669"/>
    <property type="project" value="InterPro"/>
</dbReference>
<dbReference type="EC" id="2.1.1.192" evidence="14"/>
<dbReference type="FunFam" id="3.20.20.70:FF:000014">
    <property type="entry name" value="Probable dual-specificity RNA methyltransferase RlmN"/>
    <property type="match status" value="1"/>
</dbReference>
<comment type="caution">
    <text evidence="14">The sequence shown here is derived from an EMBL/GenBank/DDBJ whole genome shotgun (WGS) entry which is preliminary data.</text>
</comment>
<dbReference type="PROSITE" id="PS51918">
    <property type="entry name" value="RADICAL_SAM"/>
    <property type="match status" value="1"/>
</dbReference>
<dbReference type="GO" id="GO:0051539">
    <property type="term" value="F:4 iron, 4 sulfur cluster binding"/>
    <property type="evidence" value="ECO:0007669"/>
    <property type="project" value="UniProtKB-KW"/>
</dbReference>
<name>A0A5J4R0T8_9ZZZZ</name>
<evidence type="ECO:0000256" key="11">
    <source>
        <dbReference type="ARBA" id="ARBA00023004"/>
    </source>
</evidence>
<keyword evidence="11" id="KW-0408">Iron</keyword>
<dbReference type="GO" id="GO:0046872">
    <property type="term" value="F:metal ion binding"/>
    <property type="evidence" value="ECO:0007669"/>
    <property type="project" value="UniProtKB-KW"/>
</dbReference>
<sequence>MRMQTGGMTHLLPLLGLALSELQTIISHFGMPEYTAKQIVSWLYVKQVTCIDEMTDLSLNHRALLKEKYEVGKSCPAEYVCSSDGTIKYLYETADSFFVESVYIPDSERATLCVSSQVGCRMNCKFCMTGRQGFSANLSANEILNQIHSLPERNKLTNIVLMGMGEPLDNLDEVLKALEILTSSYGYGWSPRRITLSTVGLRNELKRFIEESNCHLAISLHSPLPMQRAGFIPAERMYSITEIIELLREYDFKGQRRLSFEYILFKGLNDSLVYAKELVKLLRGLDCRVNLIRFHSTPAIIGFEGTNSETMLNFRDYLTSHGVFSMIRTSRGEDVFAACGMLSTAKRERSKG</sequence>
<dbReference type="SFLD" id="SFLDF00275">
    <property type="entry name" value="adenosine_C2_methyltransferase"/>
    <property type="match status" value="1"/>
</dbReference>
<dbReference type="InterPro" id="IPR027492">
    <property type="entry name" value="RNA_MTrfase_RlmN"/>
</dbReference>
<evidence type="ECO:0000256" key="4">
    <source>
        <dbReference type="ARBA" id="ARBA00022490"/>
    </source>
</evidence>
<evidence type="ECO:0000313" key="14">
    <source>
        <dbReference type="EMBL" id="KAA6327697.1"/>
    </source>
</evidence>
<keyword evidence="8" id="KW-0949">S-adenosyl-L-methionine</keyword>
<keyword evidence="5" id="KW-0698">rRNA processing</keyword>
<dbReference type="Pfam" id="PF21016">
    <property type="entry name" value="RlmN_N"/>
    <property type="match status" value="1"/>
</dbReference>
<evidence type="ECO:0000256" key="5">
    <source>
        <dbReference type="ARBA" id="ARBA00022552"/>
    </source>
</evidence>
<keyword evidence="7 14" id="KW-0808">Transferase</keyword>
<dbReference type="CDD" id="cd01335">
    <property type="entry name" value="Radical_SAM"/>
    <property type="match status" value="1"/>
</dbReference>
<evidence type="ECO:0000256" key="9">
    <source>
        <dbReference type="ARBA" id="ARBA00022694"/>
    </source>
</evidence>
<dbReference type="PIRSF" id="PIRSF006004">
    <property type="entry name" value="CHP00048"/>
    <property type="match status" value="1"/>
</dbReference>
<dbReference type="Pfam" id="PF04055">
    <property type="entry name" value="Radical_SAM"/>
    <property type="match status" value="1"/>
</dbReference>
<accession>A0A5J4R0T8</accession>